<comment type="subcellular location">
    <subcellularLocation>
        <location evidence="2">Cytoplasm</location>
    </subcellularLocation>
</comment>
<dbReference type="PANTHER" id="PTHR33705:SF2">
    <property type="entry name" value="PHOSPHOCARRIER PROTEIN NPR"/>
    <property type="match status" value="1"/>
</dbReference>
<dbReference type="RefSeq" id="WP_053390534.1">
    <property type="nucleotide sequence ID" value="NZ_CP010899.1"/>
</dbReference>
<dbReference type="NCBIfam" id="TIGR01003">
    <property type="entry name" value="PTS_HPr_family"/>
    <property type="match status" value="1"/>
</dbReference>
<dbReference type="PRINTS" id="PR00107">
    <property type="entry name" value="PHOSPHOCPHPR"/>
</dbReference>
<evidence type="ECO:0000313" key="7">
    <source>
        <dbReference type="EMBL" id="ALA97195.1"/>
    </source>
</evidence>
<dbReference type="PANTHER" id="PTHR33705">
    <property type="entry name" value="PHOSPHOCARRIER PROTEIN HPR"/>
    <property type="match status" value="1"/>
</dbReference>
<sequence>MASFKAVIADPVGMHARPAALIVGEAGKYQSDITIFSGGKNGNLKSIMTIIALGIHQGAEVKIVASGSDEDAAIAGIEKVMKDNKVI</sequence>
<keyword evidence="5" id="KW-0598">Phosphotransferase system</keyword>
<comment type="function">
    <text evidence="1">General (non sugar-specific) component of the phosphoenolpyruvate-dependent sugar phosphotransferase system (sugar PTS). This major carbohydrate active-transport system catalyzes the phosphorylation of incoming sugar substrates concomitantly with their translocation across the cell membrane. The phosphoryl group from phosphoenolpyruvate (PEP) is transferred to the phosphoryl carrier protein HPr by enzyme I. Phospho-HPr then transfers it to the PTS EIIA domain.</text>
</comment>
<evidence type="ECO:0000313" key="8">
    <source>
        <dbReference type="Proteomes" id="UP000062963"/>
    </source>
</evidence>
<evidence type="ECO:0000256" key="2">
    <source>
        <dbReference type="ARBA" id="ARBA00004496"/>
    </source>
</evidence>
<dbReference type="AlphaFoldDB" id="A0A0K2JF34"/>
<dbReference type="Pfam" id="PF00381">
    <property type="entry name" value="PTS-HPr"/>
    <property type="match status" value="1"/>
</dbReference>
<name>A0A0K2JF34_SPIKU</name>
<evidence type="ECO:0000259" key="6">
    <source>
        <dbReference type="PROSITE" id="PS51350"/>
    </source>
</evidence>
<dbReference type="Gene3D" id="3.30.1340.10">
    <property type="entry name" value="HPr-like"/>
    <property type="match status" value="1"/>
</dbReference>
<dbReference type="InterPro" id="IPR050399">
    <property type="entry name" value="HPr"/>
</dbReference>
<dbReference type="PROSITE" id="PS51350">
    <property type="entry name" value="PTS_HPR_DOM"/>
    <property type="match status" value="1"/>
</dbReference>
<evidence type="ECO:0000256" key="4">
    <source>
        <dbReference type="ARBA" id="ARBA00022490"/>
    </source>
</evidence>
<organism evidence="7 8">
    <name type="scientific">Spiroplasma kunkelii CR2-3x</name>
    <dbReference type="NCBI Taxonomy" id="273035"/>
    <lineage>
        <taxon>Bacteria</taxon>
        <taxon>Bacillati</taxon>
        <taxon>Mycoplasmatota</taxon>
        <taxon>Mollicutes</taxon>
        <taxon>Entomoplasmatales</taxon>
        <taxon>Spiroplasmataceae</taxon>
        <taxon>Spiroplasma</taxon>
    </lineage>
</organism>
<keyword evidence="4" id="KW-0963">Cytoplasm</keyword>
<dbReference type="GO" id="GO:0009401">
    <property type="term" value="P:phosphoenolpyruvate-dependent sugar phosphotransferase system"/>
    <property type="evidence" value="ECO:0007669"/>
    <property type="project" value="UniProtKB-KW"/>
</dbReference>
<dbReference type="InterPro" id="IPR035895">
    <property type="entry name" value="HPr-like_sf"/>
</dbReference>
<feature type="domain" description="HPr" evidence="6">
    <location>
        <begin position="1"/>
        <end position="87"/>
    </location>
</feature>
<dbReference type="CDD" id="cd00367">
    <property type="entry name" value="PTS-HPr_like"/>
    <property type="match status" value="1"/>
</dbReference>
<gene>
    <name evidence="7" type="primary">ptsH</name>
    <name evidence="7" type="ORF">SKUN_00275</name>
</gene>
<dbReference type="SUPFAM" id="SSF55594">
    <property type="entry name" value="HPr-like"/>
    <property type="match status" value="1"/>
</dbReference>
<dbReference type="InterPro" id="IPR002114">
    <property type="entry name" value="PTS_HPr_Ser_P_site"/>
</dbReference>
<dbReference type="InterPro" id="IPR001020">
    <property type="entry name" value="PTS_HPr_His_P_site"/>
</dbReference>
<protein>
    <recommendedName>
        <fullName evidence="3">Phosphocarrier protein HPr</fullName>
    </recommendedName>
</protein>
<proteinExistence type="predicted"/>
<dbReference type="GO" id="GO:0005737">
    <property type="term" value="C:cytoplasm"/>
    <property type="evidence" value="ECO:0007669"/>
    <property type="project" value="UniProtKB-SubCell"/>
</dbReference>
<dbReference type="KEGG" id="skn:SKUN_00275"/>
<dbReference type="Proteomes" id="UP000062963">
    <property type="component" value="Chromosome"/>
</dbReference>
<dbReference type="PATRIC" id="fig|273035.7.peg.318"/>
<dbReference type="PROSITE" id="PS00589">
    <property type="entry name" value="PTS_HPR_SER"/>
    <property type="match status" value="1"/>
</dbReference>
<dbReference type="EMBL" id="CP010899">
    <property type="protein sequence ID" value="ALA97195.1"/>
    <property type="molecule type" value="Genomic_DNA"/>
</dbReference>
<evidence type="ECO:0000256" key="1">
    <source>
        <dbReference type="ARBA" id="ARBA00003681"/>
    </source>
</evidence>
<dbReference type="OrthoDB" id="9809047at2"/>
<dbReference type="STRING" id="273035.SKUN_00275"/>
<evidence type="ECO:0000256" key="3">
    <source>
        <dbReference type="ARBA" id="ARBA00020422"/>
    </source>
</evidence>
<keyword evidence="8" id="KW-1185">Reference proteome</keyword>
<evidence type="ECO:0000256" key="5">
    <source>
        <dbReference type="ARBA" id="ARBA00022683"/>
    </source>
</evidence>
<accession>A0A0K2JF34</accession>
<reference evidence="7 8" key="1">
    <citation type="journal article" date="2015" name="Genome Announc.">
        <title>Complete Genome Sequence of Spiroplasma kunkelii Strain CR2-3x, Causal Agent of Corn Stunt Disease in Zea mays L.</title>
        <authorList>
            <person name="Davis R.E."/>
            <person name="Shao J."/>
            <person name="Dally E.L."/>
            <person name="Zhao Y."/>
            <person name="Gasparich G.E."/>
            <person name="Gaynor B.J."/>
            <person name="Athey J.C."/>
            <person name="Harrison N.A."/>
            <person name="Donofrio N."/>
        </authorList>
    </citation>
    <scope>NUCLEOTIDE SEQUENCE [LARGE SCALE GENOMIC DNA]</scope>
    <source>
        <strain evidence="7 8">CR2-3x</strain>
    </source>
</reference>
<dbReference type="PROSITE" id="PS00369">
    <property type="entry name" value="PTS_HPR_HIS"/>
    <property type="match status" value="1"/>
</dbReference>
<dbReference type="InterPro" id="IPR000032">
    <property type="entry name" value="HPr-like"/>
</dbReference>